<comment type="subunit">
    <text evidence="13">Interacts with ABP1, which is required for proper actin patch localization.</text>
</comment>
<keyword evidence="10" id="KW-0206">Cytoskeleton</keyword>
<dbReference type="GO" id="GO:2000369">
    <property type="term" value="P:regulation of clathrin-dependent endocytosis"/>
    <property type="evidence" value="ECO:0007669"/>
    <property type="project" value="EnsemblFungi"/>
</dbReference>
<dbReference type="SMART" id="SM00220">
    <property type="entry name" value="S_TKc"/>
    <property type="match status" value="1"/>
</dbReference>
<comment type="catalytic activity">
    <reaction evidence="12">
        <text>L-seryl-[protein] + ATP = O-phospho-L-seryl-[protein] + ADP + H(+)</text>
        <dbReference type="Rhea" id="RHEA:17989"/>
        <dbReference type="Rhea" id="RHEA-COMP:9863"/>
        <dbReference type="Rhea" id="RHEA-COMP:11604"/>
        <dbReference type="ChEBI" id="CHEBI:15378"/>
        <dbReference type="ChEBI" id="CHEBI:29999"/>
        <dbReference type="ChEBI" id="CHEBI:30616"/>
        <dbReference type="ChEBI" id="CHEBI:83421"/>
        <dbReference type="ChEBI" id="CHEBI:456216"/>
        <dbReference type="EC" id="2.7.11.1"/>
    </reaction>
</comment>
<gene>
    <name evidence="16" type="ORF">AO440_002930</name>
</gene>
<dbReference type="EMBL" id="LLZZ01000178">
    <property type="protein sequence ID" value="KTA95903.1"/>
    <property type="molecule type" value="Genomic_DNA"/>
</dbReference>
<evidence type="ECO:0000256" key="6">
    <source>
        <dbReference type="ARBA" id="ARBA00022679"/>
    </source>
</evidence>
<feature type="domain" description="Protein kinase" evidence="15">
    <location>
        <begin position="22"/>
        <end position="300"/>
    </location>
</feature>
<feature type="region of interest" description="Disordered" evidence="14">
    <location>
        <begin position="407"/>
        <end position="428"/>
    </location>
</feature>
<dbReference type="VEuPathDB" id="FungiDB:CAGL0J03432g"/>
<evidence type="ECO:0000313" key="17">
    <source>
        <dbReference type="Proteomes" id="UP000054886"/>
    </source>
</evidence>
<dbReference type="InterPro" id="IPR000719">
    <property type="entry name" value="Prot_kinase_dom"/>
</dbReference>
<evidence type="ECO:0000256" key="11">
    <source>
        <dbReference type="ARBA" id="ARBA00047899"/>
    </source>
</evidence>
<keyword evidence="5" id="KW-0597">Phosphoprotein</keyword>
<comment type="subcellular location">
    <subcellularLocation>
        <location evidence="1">Cytoplasm</location>
        <location evidence="1">Cytoskeleton</location>
        <location evidence="1">Actin patch</location>
    </subcellularLocation>
</comment>
<evidence type="ECO:0000256" key="10">
    <source>
        <dbReference type="ARBA" id="ARBA00023212"/>
    </source>
</evidence>
<protein>
    <recommendedName>
        <fullName evidence="2">non-specific serine/threonine protein kinase</fullName>
        <ecNumber evidence="2">2.7.11.1</ecNumber>
    </recommendedName>
</protein>
<evidence type="ECO:0000256" key="14">
    <source>
        <dbReference type="SAM" id="MobiDB-lite"/>
    </source>
</evidence>
<organism evidence="16 17">
    <name type="scientific">Candida glabrata</name>
    <name type="common">Yeast</name>
    <name type="synonym">Torulopsis glabrata</name>
    <dbReference type="NCBI Taxonomy" id="5478"/>
    <lineage>
        <taxon>Eukaryota</taxon>
        <taxon>Fungi</taxon>
        <taxon>Dikarya</taxon>
        <taxon>Ascomycota</taxon>
        <taxon>Saccharomycotina</taxon>
        <taxon>Saccharomycetes</taxon>
        <taxon>Saccharomycetales</taxon>
        <taxon>Saccharomycetaceae</taxon>
        <taxon>Nakaseomyces</taxon>
    </lineage>
</organism>
<feature type="compositionally biased region" description="Polar residues" evidence="14">
    <location>
        <begin position="578"/>
        <end position="592"/>
    </location>
</feature>
<dbReference type="SUPFAM" id="SSF56112">
    <property type="entry name" value="Protein kinase-like (PK-like)"/>
    <property type="match status" value="1"/>
</dbReference>
<evidence type="ECO:0000256" key="9">
    <source>
        <dbReference type="ARBA" id="ARBA00022840"/>
    </source>
</evidence>
<dbReference type="InterPro" id="IPR011009">
    <property type="entry name" value="Kinase-like_dom_sf"/>
</dbReference>
<evidence type="ECO:0000256" key="5">
    <source>
        <dbReference type="ARBA" id="ARBA00022553"/>
    </source>
</evidence>
<dbReference type="AlphaFoldDB" id="A0A0W0C8C9"/>
<dbReference type="GO" id="GO:0007015">
    <property type="term" value="P:actin filament organization"/>
    <property type="evidence" value="ECO:0007669"/>
    <property type="project" value="EnsemblFungi"/>
</dbReference>
<keyword evidence="6" id="KW-0808">Transferase</keyword>
<keyword evidence="3" id="KW-0963">Cytoplasm</keyword>
<evidence type="ECO:0000256" key="3">
    <source>
        <dbReference type="ARBA" id="ARBA00022490"/>
    </source>
</evidence>
<evidence type="ECO:0000256" key="13">
    <source>
        <dbReference type="ARBA" id="ARBA00065090"/>
    </source>
</evidence>
<feature type="compositionally biased region" description="Polar residues" evidence="14">
    <location>
        <begin position="555"/>
        <end position="564"/>
    </location>
</feature>
<dbReference type="PANTHER" id="PTHR22967">
    <property type="entry name" value="SERINE/THREONINE PROTEIN KINASE"/>
    <property type="match status" value="1"/>
</dbReference>
<accession>A0A0W0C8C9</accession>
<feature type="region of interest" description="Disordered" evidence="14">
    <location>
        <begin position="539"/>
        <end position="622"/>
    </location>
</feature>
<dbReference type="InterPro" id="IPR008271">
    <property type="entry name" value="Ser/Thr_kinase_AS"/>
</dbReference>
<comment type="catalytic activity">
    <reaction evidence="11">
        <text>L-threonyl-[protein] + ATP = O-phospho-L-threonyl-[protein] + ADP + H(+)</text>
        <dbReference type="Rhea" id="RHEA:46608"/>
        <dbReference type="Rhea" id="RHEA-COMP:11060"/>
        <dbReference type="Rhea" id="RHEA-COMP:11605"/>
        <dbReference type="ChEBI" id="CHEBI:15378"/>
        <dbReference type="ChEBI" id="CHEBI:30013"/>
        <dbReference type="ChEBI" id="CHEBI:30616"/>
        <dbReference type="ChEBI" id="CHEBI:61977"/>
        <dbReference type="ChEBI" id="CHEBI:456216"/>
        <dbReference type="EC" id="2.7.11.1"/>
    </reaction>
</comment>
<evidence type="ECO:0000256" key="7">
    <source>
        <dbReference type="ARBA" id="ARBA00022741"/>
    </source>
</evidence>
<keyword evidence="4" id="KW-0723">Serine/threonine-protein kinase</keyword>
<evidence type="ECO:0000256" key="1">
    <source>
        <dbReference type="ARBA" id="ARBA00004134"/>
    </source>
</evidence>
<dbReference type="PANTHER" id="PTHR22967:SF57">
    <property type="entry name" value="AUXILIN, ISOFORM A-RELATED"/>
    <property type="match status" value="1"/>
</dbReference>
<dbReference type="GO" id="GO:0030479">
    <property type="term" value="C:actin cortical patch"/>
    <property type="evidence" value="ECO:0007669"/>
    <property type="project" value="UniProtKB-SubCell"/>
</dbReference>
<feature type="compositionally biased region" description="Basic and acidic residues" evidence="14">
    <location>
        <begin position="545"/>
        <end position="554"/>
    </location>
</feature>
<feature type="compositionally biased region" description="Pro residues" evidence="14">
    <location>
        <begin position="612"/>
        <end position="622"/>
    </location>
</feature>
<keyword evidence="7" id="KW-0547">Nucleotide-binding</keyword>
<name>A0A0W0C8C9_CANGB</name>
<keyword evidence="9" id="KW-0067">ATP-binding</keyword>
<dbReference type="Pfam" id="PF00069">
    <property type="entry name" value="Pkinase"/>
    <property type="match status" value="1"/>
</dbReference>
<dbReference type="PROSITE" id="PS00108">
    <property type="entry name" value="PROTEIN_KINASE_ST"/>
    <property type="match status" value="1"/>
</dbReference>
<evidence type="ECO:0000256" key="12">
    <source>
        <dbReference type="ARBA" id="ARBA00048679"/>
    </source>
</evidence>
<dbReference type="PROSITE" id="PS50011">
    <property type="entry name" value="PROTEIN_KINASE_DOM"/>
    <property type="match status" value="1"/>
</dbReference>
<sequence>MNTPHIPKYEPGTTVTVGSHSVHILKYLTSGGYAQIYSAQIMPADQFLGTNMAVLKRVIVPDKSHLNTLRAEVDAMKRLKHHKYIVSYIDSHAAKSQYMDGTYEVFLIMEYCSRGGLIDFMNTRLQNRLTETEILTIQLHISQGVAAMHTLQPPLIHRDIKIENVLISNDHKYKLCDFGSVSGYIRPPKTPEELAYVRHDIMMSTTAQYRAPEMLDLTKGFSVNDKSDIWALGVFLYKLCYYTTPFEQTGEAGILNGGVEFPPYPHYSDAVKQLIMSMLAKNPLHRPNIFQIIQAISKLLNVNCPIPNIHVPTDISIAVSNNNTGNMSINGYYKPMNQNSGISTPHSAGKMLAGFQNDMPKPSTKLGKQELFSRSKTVPNDIGGLNERSDISAFLLRKKAELEATPNPLESSKYIDDDSSSTTSEDSFDDHASFISKTQSAHSVSTVDRFNAYLKANDSISEEDSDESFMPGASHLNRFRSDTQETSNKRQTKDEILLKRRSLPFTNNEARRNQSTDSELDTLSKAEKKEQLRQRMMSALNASEDVIKKTKSRDGSVSNDNNYLLKSKLHGRRDNEQRFSSVVVNPLDNSNNLPTKKTPPVKPPKPDHLKPKVPPKPAFLKT</sequence>
<reference evidence="16 17" key="1">
    <citation type="submission" date="2015-10" db="EMBL/GenBank/DDBJ databases">
        <title>Draft genomes sequences of Candida glabrata isolates 1A, 1B, 2A, 2B, 3A and 3B.</title>
        <authorList>
            <person name="Haavelsrud O.E."/>
            <person name="Gaustad P."/>
        </authorList>
    </citation>
    <scope>NUCLEOTIDE SEQUENCE [LARGE SCALE GENOMIC DNA]</scope>
    <source>
        <strain evidence="16">910700640</strain>
    </source>
</reference>
<dbReference type="GO" id="GO:0004674">
    <property type="term" value="F:protein serine/threonine kinase activity"/>
    <property type="evidence" value="ECO:0007669"/>
    <property type="project" value="UniProtKB-KW"/>
</dbReference>
<dbReference type="EC" id="2.7.11.1" evidence="2"/>
<proteinExistence type="predicted"/>
<dbReference type="VEuPathDB" id="FungiDB:GVI51_J03267"/>
<comment type="caution">
    <text evidence="16">The sequence shown here is derived from an EMBL/GenBank/DDBJ whole genome shotgun (WGS) entry which is preliminary data.</text>
</comment>
<dbReference type="Gene3D" id="1.10.510.10">
    <property type="entry name" value="Transferase(Phosphotransferase) domain 1"/>
    <property type="match status" value="1"/>
</dbReference>
<dbReference type="GO" id="GO:0005524">
    <property type="term" value="F:ATP binding"/>
    <property type="evidence" value="ECO:0007669"/>
    <property type="project" value="UniProtKB-KW"/>
</dbReference>
<dbReference type="FunFam" id="1.10.510.10:FF:000441">
    <property type="entry name" value="Serine/threonine protein kinase"/>
    <property type="match status" value="1"/>
</dbReference>
<feature type="compositionally biased region" description="Basic and acidic residues" evidence="14">
    <location>
        <begin position="479"/>
        <end position="498"/>
    </location>
</feature>
<dbReference type="GO" id="GO:0000147">
    <property type="term" value="P:actin cortical patch assembly"/>
    <property type="evidence" value="ECO:0007669"/>
    <property type="project" value="TreeGrafter"/>
</dbReference>
<evidence type="ECO:0000256" key="4">
    <source>
        <dbReference type="ARBA" id="ARBA00022527"/>
    </source>
</evidence>
<evidence type="ECO:0000259" key="15">
    <source>
        <dbReference type="PROSITE" id="PS50011"/>
    </source>
</evidence>
<evidence type="ECO:0000256" key="8">
    <source>
        <dbReference type="ARBA" id="ARBA00022777"/>
    </source>
</evidence>
<dbReference type="Proteomes" id="UP000054886">
    <property type="component" value="Unassembled WGS sequence"/>
</dbReference>
<evidence type="ECO:0000313" key="16">
    <source>
        <dbReference type="EMBL" id="KTA95903.1"/>
    </source>
</evidence>
<dbReference type="VEuPathDB" id="FungiDB:GWK60_J03245"/>
<feature type="region of interest" description="Disordered" evidence="14">
    <location>
        <begin position="460"/>
        <end position="524"/>
    </location>
</feature>
<keyword evidence="8 16" id="KW-0418">Kinase</keyword>
<evidence type="ECO:0000256" key="2">
    <source>
        <dbReference type="ARBA" id="ARBA00012513"/>
    </source>
</evidence>
<dbReference type="VEuPathDB" id="FungiDB:B1J91_J03432g"/>